<protein>
    <recommendedName>
        <fullName evidence="2">Portal protein</fullName>
    </recommendedName>
</protein>
<organism evidence="1">
    <name type="scientific">viral metagenome</name>
    <dbReference type="NCBI Taxonomy" id="1070528"/>
    <lineage>
        <taxon>unclassified sequences</taxon>
        <taxon>metagenomes</taxon>
        <taxon>organismal metagenomes</taxon>
    </lineage>
</organism>
<dbReference type="EMBL" id="MT141566">
    <property type="protein sequence ID" value="QJA67118.1"/>
    <property type="molecule type" value="Genomic_DNA"/>
</dbReference>
<dbReference type="InterPro" id="IPR056909">
    <property type="entry name" value="SU10_portal"/>
</dbReference>
<proteinExistence type="predicted"/>
<accession>A0A6M3JCN5</accession>
<name>A0A6M3JCN5_9ZZZZ</name>
<reference evidence="1" key="1">
    <citation type="submission" date="2020-03" db="EMBL/GenBank/DDBJ databases">
        <title>The deep terrestrial virosphere.</title>
        <authorList>
            <person name="Holmfeldt K."/>
            <person name="Nilsson E."/>
            <person name="Simone D."/>
            <person name="Lopez-Fernandez M."/>
            <person name="Wu X."/>
            <person name="de Brujin I."/>
            <person name="Lundin D."/>
            <person name="Andersson A."/>
            <person name="Bertilsson S."/>
            <person name="Dopson M."/>
        </authorList>
    </citation>
    <scope>NUCLEOTIDE SEQUENCE</scope>
    <source>
        <strain evidence="1">MM415B00296</strain>
    </source>
</reference>
<dbReference type="AlphaFoldDB" id="A0A6M3JCN5"/>
<gene>
    <name evidence="1" type="ORF">MM415B00296_0024</name>
</gene>
<dbReference type="Pfam" id="PF23899">
    <property type="entry name" value="SU10_portal"/>
    <property type="match status" value="1"/>
</dbReference>
<evidence type="ECO:0000313" key="1">
    <source>
        <dbReference type="EMBL" id="QJA67118.1"/>
    </source>
</evidence>
<evidence type="ECO:0008006" key="2">
    <source>
        <dbReference type="Google" id="ProtNLM"/>
    </source>
</evidence>
<sequence length="656" mass="74037">MPVIITTGEATGDYGDLINKDYDYEYPKGLDLKPGSPLHKKIVSIVLDKARNSKNTIEKQYNSWNLIDEKLTAYIPTTDKEKEVRDADRRKPISIVVPYSFAILETMVSYMVSAFLPEPIFRYEGSSPEDIVGAILLEKKITLDCNRTKVPLTLHTMFRDAGAYGIGIVAPDWTVKRGQKTVKRELQNGFYDTFGEFQSMGTDLERETIDAVLFEGNSLRNIDPYRYFPDPNVPVHDIQRGEFVGWLDDTNLMDLLEVELTDKDFFNVRFLHHVQNRRSSIYSADASRRMEKVGGDWRNQGSVLTKPVDLINMYIKLIPSRWGLGDSDYPEKWLFTVASDTVVIRAKPLGLNHNMFPVAVCAPDFDGYSPIAVGRSELVQGMQEVLDWLFNSHIANVRKAINDMIIVDPYLVNINDMKDPGPGKLIRLRRPAWGRGVDKVAQQLQVNDITQMNIQDAMLVMKYMQQIFGTDNPMMGALRSGGPDRLTAKEFQGTAAGAVSRLERIAKVIGLQAMQDIGYMFAYHTQQLMSEEVWVNSTGRWTQDVLNELKPERGRVKISPWDILVDYDLLVRDGSVPGGNFSNVWVQIFKIIMSTPELAGRFDIMRIFKHIARNIGAKNVEEFEIKEPIAPINASVVPDAQAAAQAQVGNIVPMGT</sequence>